<sequence length="136" mass="14339">MKINPAERRPDADGPTESADETSAIDDAGPLTIALPDGSESVSEAILSHRQMLANPDEHGLASASAATDLREAVEEVSASVPDELDAELAQLEGAVDDVEERLDRQAREIEELQATVTSLAEILGASVEFETADEA</sequence>
<proteinExistence type="predicted"/>
<accession>A0A1H3Y7D3</accession>
<reference evidence="3 4" key="1">
    <citation type="submission" date="2016-10" db="EMBL/GenBank/DDBJ databases">
        <authorList>
            <person name="de Groot N.N."/>
        </authorList>
    </citation>
    <scope>NUCLEOTIDE SEQUENCE [LARGE SCALE GENOMIC DNA]</scope>
    <source>
        <strain evidence="3 4">CGMCC 1.8712</strain>
    </source>
</reference>
<evidence type="ECO:0000313" key="3">
    <source>
        <dbReference type="EMBL" id="SEA06814.1"/>
    </source>
</evidence>
<evidence type="ECO:0000256" key="1">
    <source>
        <dbReference type="SAM" id="Coils"/>
    </source>
</evidence>
<dbReference type="Gene3D" id="1.20.5.340">
    <property type="match status" value="1"/>
</dbReference>
<protein>
    <submittedName>
        <fullName evidence="3">Uncharacterized protein</fullName>
    </submittedName>
</protein>
<evidence type="ECO:0000256" key="2">
    <source>
        <dbReference type="SAM" id="MobiDB-lite"/>
    </source>
</evidence>
<feature type="coiled-coil region" evidence="1">
    <location>
        <begin position="89"/>
        <end position="123"/>
    </location>
</feature>
<keyword evidence="1" id="KW-0175">Coiled coil</keyword>
<name>A0A1H3Y7D3_9EURY</name>
<feature type="region of interest" description="Disordered" evidence="2">
    <location>
        <begin position="1"/>
        <end position="36"/>
    </location>
</feature>
<dbReference type="AlphaFoldDB" id="A0A1H3Y7D3"/>
<dbReference type="RefSeq" id="WP_092633844.1">
    <property type="nucleotide sequence ID" value="NZ_FNQT01000002.1"/>
</dbReference>
<dbReference type="STRING" id="555874.SAMN04488065_1673"/>
<dbReference type="OrthoDB" id="307601at2157"/>
<keyword evidence="4" id="KW-1185">Reference proteome</keyword>
<feature type="compositionally biased region" description="Basic and acidic residues" evidence="2">
    <location>
        <begin position="1"/>
        <end position="12"/>
    </location>
</feature>
<organism evidence="3 4">
    <name type="scientific">Haloplanus vescus</name>
    <dbReference type="NCBI Taxonomy" id="555874"/>
    <lineage>
        <taxon>Archaea</taxon>
        <taxon>Methanobacteriati</taxon>
        <taxon>Methanobacteriota</taxon>
        <taxon>Stenosarchaea group</taxon>
        <taxon>Halobacteria</taxon>
        <taxon>Halobacteriales</taxon>
        <taxon>Haloferacaceae</taxon>
        <taxon>Haloplanus</taxon>
    </lineage>
</organism>
<evidence type="ECO:0000313" key="4">
    <source>
        <dbReference type="Proteomes" id="UP000236755"/>
    </source>
</evidence>
<dbReference type="EMBL" id="FNQT01000002">
    <property type="protein sequence ID" value="SEA06814.1"/>
    <property type="molecule type" value="Genomic_DNA"/>
</dbReference>
<dbReference type="Proteomes" id="UP000236755">
    <property type="component" value="Unassembled WGS sequence"/>
</dbReference>
<gene>
    <name evidence="3" type="ORF">SAMN04488065_1673</name>
</gene>